<dbReference type="InterPro" id="IPR036388">
    <property type="entry name" value="WH-like_DNA-bd_sf"/>
</dbReference>
<evidence type="ECO:0000259" key="5">
    <source>
        <dbReference type="PROSITE" id="PS50931"/>
    </source>
</evidence>
<dbReference type="Gene3D" id="3.40.190.290">
    <property type="match status" value="1"/>
</dbReference>
<dbReference type="GO" id="GO:0043565">
    <property type="term" value="F:sequence-specific DNA binding"/>
    <property type="evidence" value="ECO:0007669"/>
    <property type="project" value="TreeGrafter"/>
</dbReference>
<gene>
    <name evidence="6" type="ORF">C0081_09210</name>
</gene>
<dbReference type="OrthoDB" id="9813056at2"/>
<keyword evidence="7" id="KW-1185">Reference proteome</keyword>
<evidence type="ECO:0000313" key="6">
    <source>
        <dbReference type="EMBL" id="PLW77487.1"/>
    </source>
</evidence>
<dbReference type="RefSeq" id="WP_101533504.1">
    <property type="nucleotide sequence ID" value="NZ_JBFHIU010000007.1"/>
</dbReference>
<dbReference type="GO" id="GO:0003700">
    <property type="term" value="F:DNA-binding transcription factor activity"/>
    <property type="evidence" value="ECO:0007669"/>
    <property type="project" value="InterPro"/>
</dbReference>
<dbReference type="InterPro" id="IPR005119">
    <property type="entry name" value="LysR_subst-bd"/>
</dbReference>
<sequence>MSKHISWDDQRCFLAVLEEGSLSGAARRLAVSHPTIRARIAALEEGLGTVLFTRSANGLTPTESARALHESASAMAMASEQFIRTASAHPGEIAGTVRLSVPEFMGVETLPKMLAKLRVQHPAVRIELELSNLPANILHQEVDIAVRTTTPTQAALIAKKVASIPLGFFASTSYLDNHGTPETLLDLRSHDVIGPDRNESDCALFDALGTKLPLSDAVLRTDSHPAQIAAMRAGVGIGITQHPIGRNVPDLRQILSQVNLPQLDTWIVTHEDLRHVPRVRAVFDSLVSSFKDYR</sequence>
<evidence type="ECO:0000313" key="7">
    <source>
        <dbReference type="Proteomes" id="UP000234881"/>
    </source>
</evidence>
<dbReference type="GO" id="GO:0006351">
    <property type="term" value="P:DNA-templated transcription"/>
    <property type="evidence" value="ECO:0007669"/>
    <property type="project" value="TreeGrafter"/>
</dbReference>
<dbReference type="PROSITE" id="PS50931">
    <property type="entry name" value="HTH_LYSR"/>
    <property type="match status" value="1"/>
</dbReference>
<keyword evidence="3" id="KW-0238">DNA-binding</keyword>
<organism evidence="6 7">
    <name type="scientific">Cohaesibacter celericrescens</name>
    <dbReference type="NCBI Taxonomy" id="2067669"/>
    <lineage>
        <taxon>Bacteria</taxon>
        <taxon>Pseudomonadati</taxon>
        <taxon>Pseudomonadota</taxon>
        <taxon>Alphaproteobacteria</taxon>
        <taxon>Hyphomicrobiales</taxon>
        <taxon>Cohaesibacteraceae</taxon>
    </lineage>
</organism>
<dbReference type="InterPro" id="IPR058163">
    <property type="entry name" value="LysR-type_TF_proteobact-type"/>
</dbReference>
<reference evidence="6 7" key="1">
    <citation type="submission" date="2018-01" db="EMBL/GenBank/DDBJ databases">
        <title>The draft genome sequence of Cohaesibacter sp. H1304.</title>
        <authorList>
            <person name="Wang N.-N."/>
            <person name="Du Z.-J."/>
        </authorList>
    </citation>
    <scope>NUCLEOTIDE SEQUENCE [LARGE SCALE GENOMIC DNA]</scope>
    <source>
        <strain evidence="6 7">H1304</strain>
    </source>
</reference>
<dbReference type="SUPFAM" id="SSF46785">
    <property type="entry name" value="Winged helix' DNA-binding domain"/>
    <property type="match status" value="1"/>
</dbReference>
<dbReference type="PANTHER" id="PTHR30537:SF3">
    <property type="entry name" value="TRANSCRIPTIONAL REGULATORY PROTEIN"/>
    <property type="match status" value="1"/>
</dbReference>
<dbReference type="Proteomes" id="UP000234881">
    <property type="component" value="Unassembled WGS sequence"/>
</dbReference>
<dbReference type="Pfam" id="PF00126">
    <property type="entry name" value="HTH_1"/>
    <property type="match status" value="1"/>
</dbReference>
<dbReference type="Pfam" id="PF03466">
    <property type="entry name" value="LysR_substrate"/>
    <property type="match status" value="1"/>
</dbReference>
<keyword evidence="4" id="KW-0804">Transcription</keyword>
<keyword evidence="2" id="KW-0805">Transcription regulation</keyword>
<comment type="similarity">
    <text evidence="1">Belongs to the LysR transcriptional regulatory family.</text>
</comment>
<name>A0A2N5XSS0_9HYPH</name>
<dbReference type="AlphaFoldDB" id="A0A2N5XSS0"/>
<protein>
    <submittedName>
        <fullName evidence="6">LysR family transcriptional regulator</fullName>
    </submittedName>
</protein>
<dbReference type="Gene3D" id="1.10.10.10">
    <property type="entry name" value="Winged helix-like DNA-binding domain superfamily/Winged helix DNA-binding domain"/>
    <property type="match status" value="1"/>
</dbReference>
<evidence type="ECO:0000256" key="1">
    <source>
        <dbReference type="ARBA" id="ARBA00009437"/>
    </source>
</evidence>
<evidence type="ECO:0000256" key="3">
    <source>
        <dbReference type="ARBA" id="ARBA00023125"/>
    </source>
</evidence>
<dbReference type="EMBL" id="PKUQ01000016">
    <property type="protein sequence ID" value="PLW77487.1"/>
    <property type="molecule type" value="Genomic_DNA"/>
</dbReference>
<proteinExistence type="inferred from homology"/>
<accession>A0A2N5XSS0</accession>
<dbReference type="SUPFAM" id="SSF53850">
    <property type="entry name" value="Periplasmic binding protein-like II"/>
    <property type="match status" value="1"/>
</dbReference>
<dbReference type="InterPro" id="IPR036390">
    <property type="entry name" value="WH_DNA-bd_sf"/>
</dbReference>
<evidence type="ECO:0000256" key="2">
    <source>
        <dbReference type="ARBA" id="ARBA00023015"/>
    </source>
</evidence>
<dbReference type="InterPro" id="IPR000847">
    <property type="entry name" value="LysR_HTH_N"/>
</dbReference>
<dbReference type="PANTHER" id="PTHR30537">
    <property type="entry name" value="HTH-TYPE TRANSCRIPTIONAL REGULATOR"/>
    <property type="match status" value="1"/>
</dbReference>
<comment type="caution">
    <text evidence="6">The sequence shown here is derived from an EMBL/GenBank/DDBJ whole genome shotgun (WGS) entry which is preliminary data.</text>
</comment>
<evidence type="ECO:0000256" key="4">
    <source>
        <dbReference type="ARBA" id="ARBA00023163"/>
    </source>
</evidence>
<feature type="domain" description="HTH lysR-type" evidence="5">
    <location>
        <begin position="5"/>
        <end position="62"/>
    </location>
</feature>